<comment type="caution">
    <text evidence="1">The sequence shown here is derived from an EMBL/GenBank/DDBJ whole genome shotgun (WGS) entry which is preliminary data.</text>
</comment>
<sequence length="173" mass="18926">MGSVISIAPSYELQGGTGKDVKCEALGGLISKFVRPIAGRKLEFIKLAKQIASRILFSKALLSRNGCEIDTDYRDLDLSSLNNGVRKGSVKTTRVSSACSIITILKPPPCVFSPVTNCSCSGGQLEPKEDRKHLFCPPLELLCSKGQELCQSSKKERRQGSVSYNNYILHLEF</sequence>
<proteinExistence type="predicted"/>
<organism evidence="1 2">
    <name type="scientific">Salix udensis</name>
    <dbReference type="NCBI Taxonomy" id="889485"/>
    <lineage>
        <taxon>Eukaryota</taxon>
        <taxon>Viridiplantae</taxon>
        <taxon>Streptophyta</taxon>
        <taxon>Embryophyta</taxon>
        <taxon>Tracheophyta</taxon>
        <taxon>Spermatophyta</taxon>
        <taxon>Magnoliopsida</taxon>
        <taxon>eudicotyledons</taxon>
        <taxon>Gunneridae</taxon>
        <taxon>Pentapetalae</taxon>
        <taxon>rosids</taxon>
        <taxon>fabids</taxon>
        <taxon>Malpighiales</taxon>
        <taxon>Salicaceae</taxon>
        <taxon>Saliceae</taxon>
        <taxon>Salix</taxon>
    </lineage>
</organism>
<gene>
    <name evidence="1" type="ORF">OIU84_009344</name>
</gene>
<dbReference type="EMBL" id="JAPFFJ010000015">
    <property type="protein sequence ID" value="KAJ6409838.1"/>
    <property type="molecule type" value="Genomic_DNA"/>
</dbReference>
<protein>
    <submittedName>
        <fullName evidence="1">Uncharacterized protein</fullName>
    </submittedName>
</protein>
<reference evidence="1 2" key="1">
    <citation type="journal article" date="2023" name="Int. J. Mol. Sci.">
        <title>De Novo Assembly and Annotation of 11 Diverse Shrub Willow (Salix) Genomes Reveals Novel Gene Organization in Sex-Linked Regions.</title>
        <authorList>
            <person name="Hyden B."/>
            <person name="Feng K."/>
            <person name="Yates T.B."/>
            <person name="Jawdy S."/>
            <person name="Cereghino C."/>
            <person name="Smart L.B."/>
            <person name="Muchero W."/>
        </authorList>
    </citation>
    <scope>NUCLEOTIDE SEQUENCE [LARGE SCALE GENOMIC DNA]</scope>
    <source>
        <tissue evidence="1">Shoot tip</tissue>
    </source>
</reference>
<evidence type="ECO:0000313" key="1">
    <source>
        <dbReference type="EMBL" id="KAJ6409838.1"/>
    </source>
</evidence>
<evidence type="ECO:0000313" key="2">
    <source>
        <dbReference type="Proteomes" id="UP001162972"/>
    </source>
</evidence>
<accession>A0AAD6JRA5</accession>
<dbReference type="AlphaFoldDB" id="A0AAD6JRA5"/>
<name>A0AAD6JRA5_9ROSI</name>
<dbReference type="Proteomes" id="UP001162972">
    <property type="component" value="Chromosome 9"/>
</dbReference>
<keyword evidence="2" id="KW-1185">Reference proteome</keyword>